<dbReference type="EMBL" id="CAJVPY010030920">
    <property type="protein sequence ID" value="CAG8795950.1"/>
    <property type="molecule type" value="Genomic_DNA"/>
</dbReference>
<feature type="non-terminal residue" evidence="2">
    <location>
        <position position="1"/>
    </location>
</feature>
<comment type="caution">
    <text evidence="2">The sequence shown here is derived from an EMBL/GenBank/DDBJ whole genome shotgun (WGS) entry which is preliminary data.</text>
</comment>
<dbReference type="AlphaFoldDB" id="A0A9N9P9N2"/>
<feature type="region of interest" description="Disordered" evidence="1">
    <location>
        <begin position="1"/>
        <end position="20"/>
    </location>
</feature>
<dbReference type="Proteomes" id="UP000789405">
    <property type="component" value="Unassembled WGS sequence"/>
</dbReference>
<evidence type="ECO:0000313" key="2">
    <source>
        <dbReference type="EMBL" id="CAG8795950.1"/>
    </source>
</evidence>
<proteinExistence type="predicted"/>
<feature type="compositionally biased region" description="Polar residues" evidence="1">
    <location>
        <begin position="9"/>
        <end position="20"/>
    </location>
</feature>
<reference evidence="2" key="1">
    <citation type="submission" date="2021-06" db="EMBL/GenBank/DDBJ databases">
        <authorList>
            <person name="Kallberg Y."/>
            <person name="Tangrot J."/>
            <person name="Rosling A."/>
        </authorList>
    </citation>
    <scope>NUCLEOTIDE SEQUENCE</scope>
    <source>
        <strain evidence="2">MA453B</strain>
    </source>
</reference>
<name>A0A9N9P9N2_9GLOM</name>
<keyword evidence="3" id="KW-1185">Reference proteome</keyword>
<organism evidence="2 3">
    <name type="scientific">Dentiscutata erythropus</name>
    <dbReference type="NCBI Taxonomy" id="1348616"/>
    <lineage>
        <taxon>Eukaryota</taxon>
        <taxon>Fungi</taxon>
        <taxon>Fungi incertae sedis</taxon>
        <taxon>Mucoromycota</taxon>
        <taxon>Glomeromycotina</taxon>
        <taxon>Glomeromycetes</taxon>
        <taxon>Diversisporales</taxon>
        <taxon>Gigasporaceae</taxon>
        <taxon>Dentiscutata</taxon>
    </lineage>
</organism>
<sequence length="44" mass="4987">TKFELPFEISTNNSGDKESNQLSNISDKLYLPQLITAILLNDNF</sequence>
<protein>
    <submittedName>
        <fullName evidence="2">3779_t:CDS:1</fullName>
    </submittedName>
</protein>
<gene>
    <name evidence="2" type="ORF">DERYTH_LOCUS22384</name>
</gene>
<accession>A0A9N9P9N2</accession>
<evidence type="ECO:0000313" key="3">
    <source>
        <dbReference type="Proteomes" id="UP000789405"/>
    </source>
</evidence>
<evidence type="ECO:0000256" key="1">
    <source>
        <dbReference type="SAM" id="MobiDB-lite"/>
    </source>
</evidence>